<dbReference type="PANTHER" id="PTHR22901">
    <property type="entry name" value="SIALATE O-ACETYLESTERASE"/>
    <property type="match status" value="1"/>
</dbReference>
<dbReference type="InterPro" id="IPR036514">
    <property type="entry name" value="SGNH_hydro_sf"/>
</dbReference>
<evidence type="ECO:0000313" key="5">
    <source>
        <dbReference type="Proteomes" id="UP000037755"/>
    </source>
</evidence>
<dbReference type="InterPro" id="IPR008979">
    <property type="entry name" value="Galactose-bd-like_sf"/>
</dbReference>
<reference evidence="4 5" key="1">
    <citation type="submission" date="2015-08" db="EMBL/GenBank/DDBJ databases">
        <title>Whole genome sequence of Flavobacterium akiainvivens IK-1T, from decaying Wikstroemia oahuensis, an endemic Hawaiian shrub.</title>
        <authorList>
            <person name="Wan X."/>
            <person name="Hou S."/>
            <person name="Saito J."/>
            <person name="Donachie S."/>
        </authorList>
    </citation>
    <scope>NUCLEOTIDE SEQUENCE [LARGE SCALE GENOMIC DNA]</scope>
    <source>
        <strain evidence="4 5">IK-1</strain>
    </source>
</reference>
<dbReference type="InterPro" id="IPR039329">
    <property type="entry name" value="SIAE"/>
</dbReference>
<evidence type="ECO:0000256" key="1">
    <source>
        <dbReference type="ARBA" id="ARBA00022801"/>
    </source>
</evidence>
<evidence type="ECO:0000259" key="3">
    <source>
        <dbReference type="Pfam" id="PF03629"/>
    </source>
</evidence>
<feature type="domain" description="Sialate O-acetylesterase" evidence="3">
    <location>
        <begin position="106"/>
        <end position="226"/>
    </location>
</feature>
<proteinExistence type="predicted"/>
<name>A0A0M8MAA7_9FLAO</name>
<dbReference type="GO" id="GO:0001681">
    <property type="term" value="F:sialate O-acetylesterase activity"/>
    <property type="evidence" value="ECO:0007669"/>
    <property type="project" value="InterPro"/>
</dbReference>
<dbReference type="InterPro" id="IPR005181">
    <property type="entry name" value="SASA"/>
</dbReference>
<dbReference type="SUPFAM" id="SSF49785">
    <property type="entry name" value="Galactose-binding domain-like"/>
    <property type="match status" value="1"/>
</dbReference>
<evidence type="ECO:0000256" key="2">
    <source>
        <dbReference type="SAM" id="SignalP"/>
    </source>
</evidence>
<dbReference type="GO" id="GO:0005975">
    <property type="term" value="P:carbohydrate metabolic process"/>
    <property type="evidence" value="ECO:0007669"/>
    <property type="project" value="TreeGrafter"/>
</dbReference>
<dbReference type="RefSeq" id="WP_054407178.1">
    <property type="nucleotide sequence ID" value="NZ_FOYA01000008.1"/>
</dbReference>
<dbReference type="Proteomes" id="UP000037755">
    <property type="component" value="Unassembled WGS sequence"/>
</dbReference>
<dbReference type="AlphaFoldDB" id="A0A0M8MAA7"/>
<comment type="caution">
    <text evidence="4">The sequence shown here is derived from an EMBL/GenBank/DDBJ whole genome shotgun (WGS) entry which is preliminary data.</text>
</comment>
<dbReference type="PANTHER" id="PTHR22901:SF0">
    <property type="entry name" value="SIALATE O-ACETYLESTERASE"/>
    <property type="match status" value="1"/>
</dbReference>
<dbReference type="Pfam" id="PF03629">
    <property type="entry name" value="SASA"/>
    <property type="match status" value="2"/>
</dbReference>
<keyword evidence="2" id="KW-0732">Signal</keyword>
<gene>
    <name evidence="4" type="ORF">AM493_07360</name>
</gene>
<accession>A0A0M8MAA7</accession>
<dbReference type="PATRIC" id="fig|1202724.3.peg.1531"/>
<feature type="signal peptide" evidence="2">
    <location>
        <begin position="1"/>
        <end position="23"/>
    </location>
</feature>
<dbReference type="SUPFAM" id="SSF52266">
    <property type="entry name" value="SGNH hydrolase"/>
    <property type="match status" value="1"/>
</dbReference>
<feature type="chain" id="PRO_5005818164" evidence="2">
    <location>
        <begin position="24"/>
        <end position="656"/>
    </location>
</feature>
<dbReference type="Gene3D" id="3.40.50.1110">
    <property type="entry name" value="SGNH hydrolase"/>
    <property type="match status" value="2"/>
</dbReference>
<dbReference type="STRING" id="1202724.AM493_07360"/>
<protein>
    <submittedName>
        <fullName evidence="4">9-O-acetylesterase</fullName>
    </submittedName>
</protein>
<organism evidence="4 5">
    <name type="scientific">Flavobacterium akiainvivens</name>
    <dbReference type="NCBI Taxonomy" id="1202724"/>
    <lineage>
        <taxon>Bacteria</taxon>
        <taxon>Pseudomonadati</taxon>
        <taxon>Bacteroidota</taxon>
        <taxon>Flavobacteriia</taxon>
        <taxon>Flavobacteriales</taxon>
        <taxon>Flavobacteriaceae</taxon>
        <taxon>Flavobacterium</taxon>
    </lineage>
</organism>
<keyword evidence="5" id="KW-1185">Reference proteome</keyword>
<evidence type="ECO:0000313" key="4">
    <source>
        <dbReference type="EMBL" id="KOS05875.1"/>
    </source>
</evidence>
<feature type="domain" description="Sialate O-acetylesterase" evidence="3">
    <location>
        <begin position="420"/>
        <end position="540"/>
    </location>
</feature>
<sequence>MKTDFKRFAFFAAAVLATATAQAKVELPTFFTSNMVLQQKAGVPLWGHSNASQVTVTTSWDNKTQTVKTNGGDFKVTVKTPSYGGPYTITFNDGDTVVLSNILIGEVWLCSGQSNMEMPLEGWGKVLNYQEEIKNANYPQIRLLQAEHIDKPLPVDNLVVQAGGWQVCSPATIPLFSSTAYFFACKIYKEKNIPIGLVHSSWGGTVVEAWTSAEALRTIHDFDSVLDGMQNEQARAAQEQKYADDLKAWNSKVLAADKGYQNGKAVYADLAFDDSNWADIKVPSFFENQGFPDFDGVMWYRKSFELEAVNGNGHFEYYADDNDRLFVNGVEIGHTDGYSVLRIYTIPANVLKKGKNVIAIRVVDTGSGGGLYGPENLHITIGRESRVRELAGNWKIAPGVSFADVEPAPYMPAGQNRPSALYNAMIHPLIGFKFAGAIWYQGESNADRAQQYQTLFPLMIKDWREKLGDSKLPFIFVQLASYKQAKAEPEASAWAELREAQAMTLKLPNTGMIVATDIGDAEDIHPKNKQEVGERLARVALAKVYGTKIDYSGPVYKSFAKKGNTITVEFDFKDGLKANGGTLKGFAVAGNDQVFYWADAKIEGGKVVVSSAKVANPVAVRYNWADNPDGNLVNASGLPAAPFRTDKWSGVTEGRK</sequence>
<dbReference type="EMBL" id="LIYD01000005">
    <property type="protein sequence ID" value="KOS05875.1"/>
    <property type="molecule type" value="Genomic_DNA"/>
</dbReference>
<keyword evidence="1" id="KW-0378">Hydrolase</keyword>